<comment type="caution">
    <text evidence="4">The sequence shown here is derived from an EMBL/GenBank/DDBJ whole genome shotgun (WGS) entry which is preliminary data.</text>
</comment>
<keyword evidence="3" id="KW-0812">Transmembrane</keyword>
<evidence type="ECO:0000256" key="1">
    <source>
        <dbReference type="ARBA" id="ARBA00006484"/>
    </source>
</evidence>
<dbReference type="PRINTS" id="PR00080">
    <property type="entry name" value="SDRFAMILY"/>
</dbReference>
<dbReference type="Pfam" id="PF13561">
    <property type="entry name" value="adh_short_C2"/>
    <property type="match status" value="1"/>
</dbReference>
<dbReference type="Proteomes" id="UP000295293">
    <property type="component" value="Unassembled WGS sequence"/>
</dbReference>
<organism evidence="4 5">
    <name type="scientific">Tahibacter aquaticus</name>
    <dbReference type="NCBI Taxonomy" id="520092"/>
    <lineage>
        <taxon>Bacteria</taxon>
        <taxon>Pseudomonadati</taxon>
        <taxon>Pseudomonadota</taxon>
        <taxon>Gammaproteobacteria</taxon>
        <taxon>Lysobacterales</taxon>
        <taxon>Rhodanobacteraceae</taxon>
        <taxon>Tahibacter</taxon>
    </lineage>
</organism>
<keyword evidence="5" id="KW-1185">Reference proteome</keyword>
<dbReference type="PANTHER" id="PTHR24321">
    <property type="entry name" value="DEHYDROGENASES, SHORT CHAIN"/>
    <property type="match status" value="1"/>
</dbReference>
<dbReference type="SUPFAM" id="SSF51735">
    <property type="entry name" value="NAD(P)-binding Rossmann-fold domains"/>
    <property type="match status" value="1"/>
</dbReference>
<dbReference type="FunFam" id="3.40.50.720:FF:000084">
    <property type="entry name" value="Short-chain dehydrogenase reductase"/>
    <property type="match status" value="1"/>
</dbReference>
<evidence type="ECO:0000256" key="2">
    <source>
        <dbReference type="ARBA" id="ARBA00023002"/>
    </source>
</evidence>
<name>A0A4R6Z937_9GAMM</name>
<keyword evidence="3" id="KW-0472">Membrane</keyword>
<dbReference type="Gene3D" id="3.40.50.720">
    <property type="entry name" value="NAD(P)-binding Rossmann-like Domain"/>
    <property type="match status" value="1"/>
</dbReference>
<dbReference type="RefSeq" id="WP_133816547.1">
    <property type="nucleotide sequence ID" value="NZ_SNZH01000001.1"/>
</dbReference>
<keyword evidence="2" id="KW-0560">Oxidoreductase</keyword>
<feature type="transmembrane region" description="Helical" evidence="3">
    <location>
        <begin position="12"/>
        <end position="30"/>
    </location>
</feature>
<evidence type="ECO:0000256" key="3">
    <source>
        <dbReference type="SAM" id="Phobius"/>
    </source>
</evidence>
<dbReference type="GO" id="GO:0016491">
    <property type="term" value="F:oxidoreductase activity"/>
    <property type="evidence" value="ECO:0007669"/>
    <property type="project" value="UniProtKB-KW"/>
</dbReference>
<dbReference type="PANTHER" id="PTHR24321:SF8">
    <property type="entry name" value="ESTRADIOL 17-BETA-DEHYDROGENASE 8-RELATED"/>
    <property type="match status" value="1"/>
</dbReference>
<dbReference type="InterPro" id="IPR036291">
    <property type="entry name" value="NAD(P)-bd_dom_sf"/>
</dbReference>
<evidence type="ECO:0000313" key="4">
    <source>
        <dbReference type="EMBL" id="TDR48417.1"/>
    </source>
</evidence>
<gene>
    <name evidence="4" type="ORF">DFR29_10137</name>
</gene>
<dbReference type="EMBL" id="SNZH01000001">
    <property type="protein sequence ID" value="TDR48417.1"/>
    <property type="molecule type" value="Genomic_DNA"/>
</dbReference>
<protein>
    <submittedName>
        <fullName evidence="4">NAD(P)-dependent dehydrogenase (Short-subunit alcohol dehydrogenase family)</fullName>
    </submittedName>
</protein>
<dbReference type="AlphaFoldDB" id="A0A4R6Z937"/>
<sequence>MAIYPSLQDRLILVTGGGGGIGAAIVAAFARQSAEVVFIDVDAAGAAQTVRAIVDGGAAAPRHAVCDLRDIPRTLQAVEALLQGRAPHALINNAGNDQAQPLEDVTLADWDDRVAVNLRHQFFLAQAVAPRMRAVRSGAIVNLGSIAWMMGAAGVPVYATLKSAVAGLTKSLARELGGDNIRVNAIAPGWVLTERQLEKGRADPAKFTRYLDRQCLKSHLFPPHVAELALWLCAEESAMCTAQTFVVDGGVV</sequence>
<comment type="similarity">
    <text evidence="1">Belongs to the short-chain dehydrogenases/reductases (SDR) family.</text>
</comment>
<dbReference type="InterPro" id="IPR002347">
    <property type="entry name" value="SDR_fam"/>
</dbReference>
<proteinExistence type="inferred from homology"/>
<keyword evidence="3" id="KW-1133">Transmembrane helix</keyword>
<reference evidence="4 5" key="1">
    <citation type="submission" date="2019-03" db="EMBL/GenBank/DDBJ databases">
        <title>Genomic Encyclopedia of Type Strains, Phase IV (KMG-IV): sequencing the most valuable type-strain genomes for metagenomic binning, comparative biology and taxonomic classification.</title>
        <authorList>
            <person name="Goeker M."/>
        </authorList>
    </citation>
    <scope>NUCLEOTIDE SEQUENCE [LARGE SCALE GENOMIC DNA]</scope>
    <source>
        <strain evidence="4 5">DSM 21667</strain>
    </source>
</reference>
<evidence type="ECO:0000313" key="5">
    <source>
        <dbReference type="Proteomes" id="UP000295293"/>
    </source>
</evidence>
<dbReference type="OrthoDB" id="9789398at2"/>
<dbReference type="CDD" id="cd05233">
    <property type="entry name" value="SDR_c"/>
    <property type="match status" value="1"/>
</dbReference>
<dbReference type="PRINTS" id="PR00081">
    <property type="entry name" value="GDHRDH"/>
</dbReference>
<accession>A0A4R6Z937</accession>